<keyword evidence="8" id="KW-0472">Membrane</keyword>
<keyword evidence="11" id="KW-1185">Reference proteome</keyword>
<evidence type="ECO:0000256" key="5">
    <source>
        <dbReference type="ARBA" id="ARBA00022837"/>
    </source>
</evidence>
<dbReference type="AlphaFoldDB" id="A0A430HS00"/>
<comment type="similarity">
    <text evidence="2">Belongs to the PilY1 family.</text>
</comment>
<dbReference type="Proteomes" id="UP000278085">
    <property type="component" value="Unassembled WGS sequence"/>
</dbReference>
<comment type="subcellular location">
    <subcellularLocation>
        <location evidence="1">Fimbrium</location>
    </subcellularLocation>
</comment>
<comment type="caution">
    <text evidence="10">The sequence shown here is derived from an EMBL/GenBank/DDBJ whole genome shotgun (WGS) entry which is preliminary data.</text>
</comment>
<keyword evidence="8" id="KW-0812">Transmembrane</keyword>
<dbReference type="OrthoDB" id="7156875at2"/>
<dbReference type="Gene3D" id="2.130.10.10">
    <property type="entry name" value="YVTN repeat-like/Quinoprotein amine dehydrogenase"/>
    <property type="match status" value="1"/>
</dbReference>
<keyword evidence="6" id="KW-0281">Fimbrium</keyword>
<feature type="region of interest" description="Disordered" evidence="7">
    <location>
        <begin position="413"/>
        <end position="432"/>
    </location>
</feature>
<evidence type="ECO:0000256" key="2">
    <source>
        <dbReference type="ARBA" id="ARBA00008387"/>
    </source>
</evidence>
<feature type="compositionally biased region" description="Polar residues" evidence="7">
    <location>
        <begin position="813"/>
        <end position="841"/>
    </location>
</feature>
<evidence type="ECO:0000256" key="8">
    <source>
        <dbReference type="SAM" id="Phobius"/>
    </source>
</evidence>
<protein>
    <recommendedName>
        <fullName evidence="9">PilY1 beta-propeller domain-containing protein</fullName>
    </recommendedName>
</protein>
<dbReference type="InterPro" id="IPR011047">
    <property type="entry name" value="Quinoprotein_ADH-like_sf"/>
</dbReference>
<keyword evidence="8" id="KW-1133">Transmembrane helix</keyword>
<dbReference type="GO" id="GO:0046872">
    <property type="term" value="F:metal ion binding"/>
    <property type="evidence" value="ECO:0007669"/>
    <property type="project" value="UniProtKB-KW"/>
</dbReference>
<feature type="compositionally biased region" description="Pro residues" evidence="7">
    <location>
        <begin position="1112"/>
        <end position="1126"/>
    </location>
</feature>
<evidence type="ECO:0000256" key="7">
    <source>
        <dbReference type="SAM" id="MobiDB-lite"/>
    </source>
</evidence>
<dbReference type="InterPro" id="IPR015943">
    <property type="entry name" value="WD40/YVTN_repeat-like_dom_sf"/>
</dbReference>
<feature type="compositionally biased region" description="Polar residues" evidence="7">
    <location>
        <begin position="413"/>
        <end position="426"/>
    </location>
</feature>
<sequence length="1218" mass="130277">MVRARHCAHHRTRRGQRRRRRLFTDHDPLSSHRYSLRLVLPPSFCGRILMQLKTKIATGAGLVGLATAAVVAVMAAAPFEPAKSPIGYVGQPVASSTNVSDGKARMFSIDYNAGGLTGNVHSYKIGTNGVIIPGDLWDGGAAGVLALKMSDPQAKRSIVTMSDTATPAGIPFAWPSLSAAQRTAIDPAVAATSGSTNSPILNYLRGDKTGEGTTYRTRAGWYGTIIHSTPVYWKDAAGNETVYVGANDGMMHAIDAVSGDERFAYVPKVLLPRLSVLASKTYTPQYFVDGRLDVRKFASKTVLVGTLGGGGKGIYALDVSNGATADENATAAKALWEITDKSTGFANLGDTYSAPVLTRLLKKRATAPGAEDEYYDALVIGNGYNNKGNGGASLYVINALTGALIKEFTTSGGSVTEPNGLSSPSLWDTDEDGTKDTAYAGDIDGNMWKFNLNDLSSTPVQLHAREDSNAARAITSAPGLTAHPNGGVLVAFVTGRLLNTADLTDTDTVHYAYGIRDTADKSGALITQTLTEYTFGSGESAIRVRTATDEPMDWTKKRGWKVALPKGERVVGDGIFIKGDVFQFFSTNPTVSTTAKPPGENWWMQLNWRNGGSTGAVIFDLNGDSKFNTVDTVQDLNKKMLHPVGRHMGGGVRSQLVGFSALDIDVFQSNFDQNDAPKPDQVEVKTETVGGGRGVAGGHFDTDIFCYDKCGGPESKFTSENYATDSRAYGGVFSRGREATTGDVANLNYIHVHEYDDIYDVLGLNLLHPSQDQQRLSKVLEGSSTDSYEPNFPALRDSNTGASTAKVISTSSWAEGSANSKPVNYSDYTNGPATPVGQATSAPDADGNLVRTSVVTYTTTRTSYEFQKFTVTRRGKHEFEYRTVVSTWTTTQTTTMVTPNTRFKVLLANQANSPAMEISIDGAEAAATNATYKGNVRGFQTSAGLTVASMPTYKLNAIKDLTLSMPLEAFVIRDWANNGVLRNGVHPIRPQCAGVAAPTFRYGKNGEWRNGALTVQVVKADIAQGDIRLNVANKPEFGYRLATDKLKDKLIAEYLIFWHNPPKDSNTPTPCMDDSNWTMKVPPDNKAGTAIQGIPAAGARDPQGKFQQGDGDPPPPTKPATNPPPVVKQNEDGSTTTTTIVYKDLAGGGYTIETTVKISWPNSGGPLTGIVTGGAVSSGKTDPGCTVDCVPTKPGVIQPPVEQQAVTLGRINWRELQR</sequence>
<keyword evidence="4" id="KW-0479">Metal-binding</keyword>
<keyword evidence="5" id="KW-0106">Calcium</keyword>
<evidence type="ECO:0000256" key="1">
    <source>
        <dbReference type="ARBA" id="ARBA00004561"/>
    </source>
</evidence>
<organism evidence="10 11">
    <name type="scientific">Massilia atriviolacea</name>
    <dbReference type="NCBI Taxonomy" id="2495579"/>
    <lineage>
        <taxon>Bacteria</taxon>
        <taxon>Pseudomonadati</taxon>
        <taxon>Pseudomonadota</taxon>
        <taxon>Betaproteobacteria</taxon>
        <taxon>Burkholderiales</taxon>
        <taxon>Oxalobacteraceae</taxon>
        <taxon>Telluria group</taxon>
        <taxon>Massilia</taxon>
    </lineage>
</organism>
<feature type="compositionally biased region" description="Basic residues" evidence="7">
    <location>
        <begin position="1"/>
        <end position="21"/>
    </location>
</feature>
<feature type="region of interest" description="Disordered" evidence="7">
    <location>
        <begin position="1063"/>
        <end position="1135"/>
    </location>
</feature>
<name>A0A430HS00_9BURK</name>
<keyword evidence="3" id="KW-1029">Fimbrium biogenesis</keyword>
<gene>
    <name evidence="10" type="ORF">EJB06_04045</name>
</gene>
<feature type="region of interest" description="Disordered" evidence="7">
    <location>
        <begin position="1"/>
        <end position="24"/>
    </location>
</feature>
<accession>A0A430HS00</accession>
<dbReference type="GO" id="GO:0009289">
    <property type="term" value="C:pilus"/>
    <property type="evidence" value="ECO:0007669"/>
    <property type="project" value="UniProtKB-SubCell"/>
</dbReference>
<dbReference type="EMBL" id="RXLQ01000002">
    <property type="protein sequence ID" value="RSZ60296.1"/>
    <property type="molecule type" value="Genomic_DNA"/>
</dbReference>
<dbReference type="SUPFAM" id="SSF50998">
    <property type="entry name" value="Quinoprotein alcohol dehydrogenase-like"/>
    <property type="match status" value="1"/>
</dbReference>
<dbReference type="Pfam" id="PF05567">
    <property type="entry name" value="T4P_PilY1"/>
    <property type="match status" value="1"/>
</dbReference>
<feature type="transmembrane region" description="Helical" evidence="8">
    <location>
        <begin position="56"/>
        <end position="77"/>
    </location>
</feature>
<reference evidence="10 11" key="1">
    <citation type="submission" date="2018-12" db="EMBL/GenBank/DDBJ databases">
        <authorList>
            <person name="Yang E."/>
        </authorList>
    </citation>
    <scope>NUCLEOTIDE SEQUENCE [LARGE SCALE GENOMIC DNA]</scope>
    <source>
        <strain evidence="10 11">SOD</strain>
    </source>
</reference>
<feature type="region of interest" description="Disordered" evidence="7">
    <location>
        <begin position="813"/>
        <end position="845"/>
    </location>
</feature>
<evidence type="ECO:0000256" key="6">
    <source>
        <dbReference type="ARBA" id="ARBA00023263"/>
    </source>
</evidence>
<evidence type="ECO:0000313" key="11">
    <source>
        <dbReference type="Proteomes" id="UP000278085"/>
    </source>
</evidence>
<proteinExistence type="inferred from homology"/>
<feature type="domain" description="PilY1 beta-propeller" evidence="9">
    <location>
        <begin position="240"/>
        <end position="525"/>
    </location>
</feature>
<evidence type="ECO:0000256" key="4">
    <source>
        <dbReference type="ARBA" id="ARBA00022723"/>
    </source>
</evidence>
<evidence type="ECO:0000313" key="10">
    <source>
        <dbReference type="EMBL" id="RSZ60296.1"/>
    </source>
</evidence>
<evidence type="ECO:0000256" key="3">
    <source>
        <dbReference type="ARBA" id="ARBA00022558"/>
    </source>
</evidence>
<dbReference type="InterPro" id="IPR008707">
    <property type="entry name" value="B-propeller_PilY1"/>
</dbReference>
<evidence type="ECO:0000259" key="9">
    <source>
        <dbReference type="Pfam" id="PF05567"/>
    </source>
</evidence>